<dbReference type="Gene3D" id="2.30.30.140">
    <property type="match status" value="1"/>
</dbReference>
<dbReference type="InterPro" id="IPR001109">
    <property type="entry name" value="Hydrogenase_HupF/HypC"/>
</dbReference>
<dbReference type="NCBIfam" id="TIGR00074">
    <property type="entry name" value="hypC_hupF"/>
    <property type="match status" value="1"/>
</dbReference>
<proteinExistence type="inferred from homology"/>
<evidence type="ECO:0000256" key="1">
    <source>
        <dbReference type="ARBA" id="ARBA00006018"/>
    </source>
</evidence>
<dbReference type="PANTHER" id="PTHR35177:SF2">
    <property type="entry name" value="HYDROGENASE MATURATION FACTOR HYBG"/>
    <property type="match status" value="1"/>
</dbReference>
<dbReference type="Proteomes" id="UP001154312">
    <property type="component" value="Unassembled WGS sequence"/>
</dbReference>
<comment type="caution">
    <text evidence="2">The sequence shown here is derived from an EMBL/GenBank/DDBJ whole genome shotgun (WGS) entry which is preliminary data.</text>
</comment>
<name>A0A9X4H583_9FIRM</name>
<dbReference type="AlphaFoldDB" id="A0A9X4H583"/>
<sequence>MCLGIPGKVVEVNQAESWAVVESFGVRKKVGIALIDEDLVPGDYLMVHAGYAIGKIDMEDARVSLELWEEILHAQ</sequence>
<evidence type="ECO:0000313" key="2">
    <source>
        <dbReference type="EMBL" id="MDF9409423.1"/>
    </source>
</evidence>
<dbReference type="EMBL" id="JAKOAV010000030">
    <property type="protein sequence ID" value="MDF9409423.1"/>
    <property type="molecule type" value="Genomic_DNA"/>
</dbReference>
<gene>
    <name evidence="2" type="ORF">L7E55_13840</name>
</gene>
<dbReference type="PROSITE" id="PS01097">
    <property type="entry name" value="HUPF_HYPC"/>
    <property type="match status" value="1"/>
</dbReference>
<keyword evidence="3" id="KW-1185">Reference proteome</keyword>
<dbReference type="PRINTS" id="PR00445">
    <property type="entry name" value="HUPFHYPC"/>
</dbReference>
<dbReference type="SUPFAM" id="SSF159127">
    <property type="entry name" value="HupF/HypC-like"/>
    <property type="match status" value="1"/>
</dbReference>
<reference evidence="2" key="1">
    <citation type="submission" date="2022-02" db="EMBL/GenBank/DDBJ databases">
        <authorList>
            <person name="Leng L."/>
        </authorList>
    </citation>
    <scope>NUCLEOTIDE SEQUENCE</scope>
    <source>
        <strain evidence="2">JI</strain>
    </source>
</reference>
<dbReference type="GO" id="GO:0051604">
    <property type="term" value="P:protein maturation"/>
    <property type="evidence" value="ECO:0007669"/>
    <property type="project" value="TreeGrafter"/>
</dbReference>
<dbReference type="PANTHER" id="PTHR35177">
    <property type="entry name" value="HYDROGENASE MATURATION FACTOR HYBG"/>
    <property type="match status" value="1"/>
</dbReference>
<organism evidence="2 3">
    <name type="scientific">Pelotomaculum isophthalicicum JI</name>
    <dbReference type="NCBI Taxonomy" id="947010"/>
    <lineage>
        <taxon>Bacteria</taxon>
        <taxon>Bacillati</taxon>
        <taxon>Bacillota</taxon>
        <taxon>Clostridia</taxon>
        <taxon>Eubacteriales</taxon>
        <taxon>Desulfotomaculaceae</taxon>
        <taxon>Pelotomaculum</taxon>
    </lineage>
</organism>
<dbReference type="InterPro" id="IPR019812">
    <property type="entry name" value="Hydgase_assmbl_chp_CS"/>
</dbReference>
<protein>
    <submittedName>
        <fullName evidence="2">HypC/HybG/HupF family hydrogenase formation chaperone</fullName>
    </submittedName>
</protein>
<dbReference type="FunFam" id="2.30.30.140:FF:000022">
    <property type="entry name" value="Hydrogenase assembly chaperone HybG"/>
    <property type="match status" value="1"/>
</dbReference>
<dbReference type="RefSeq" id="WP_277444884.1">
    <property type="nucleotide sequence ID" value="NZ_JAKOAV010000030.1"/>
</dbReference>
<dbReference type="Pfam" id="PF01455">
    <property type="entry name" value="HupF_HypC"/>
    <property type="match status" value="1"/>
</dbReference>
<evidence type="ECO:0000313" key="3">
    <source>
        <dbReference type="Proteomes" id="UP001154312"/>
    </source>
</evidence>
<accession>A0A9X4H583</accession>
<dbReference type="GO" id="GO:0005506">
    <property type="term" value="F:iron ion binding"/>
    <property type="evidence" value="ECO:0007669"/>
    <property type="project" value="TreeGrafter"/>
</dbReference>
<comment type="similarity">
    <text evidence="1">Belongs to the HupF/HypC family.</text>
</comment>
<dbReference type="GO" id="GO:1902670">
    <property type="term" value="F:carbon dioxide binding"/>
    <property type="evidence" value="ECO:0007669"/>
    <property type="project" value="TreeGrafter"/>
</dbReference>